<dbReference type="InterPro" id="IPR013497">
    <property type="entry name" value="Topo_IA_cen"/>
</dbReference>
<dbReference type="InterPro" id="IPR013824">
    <property type="entry name" value="Topo_IA_cen_sub1"/>
</dbReference>
<dbReference type="PRINTS" id="PR00417">
    <property type="entry name" value="PRTPISMRASEI"/>
</dbReference>
<gene>
    <name evidence="6" type="primary">topA_33</name>
    <name evidence="6" type="ORF">SDC9_97754</name>
</gene>
<dbReference type="PROSITE" id="PS00396">
    <property type="entry name" value="TOPO_IA_1"/>
    <property type="match status" value="1"/>
</dbReference>
<organism evidence="6">
    <name type="scientific">bioreactor metagenome</name>
    <dbReference type="NCBI Taxonomy" id="1076179"/>
    <lineage>
        <taxon>unclassified sequences</taxon>
        <taxon>metagenomes</taxon>
        <taxon>ecological metagenomes</taxon>
    </lineage>
</organism>
<dbReference type="SMART" id="SM00437">
    <property type="entry name" value="TOP1Ac"/>
    <property type="match status" value="1"/>
</dbReference>
<evidence type="ECO:0000256" key="1">
    <source>
        <dbReference type="ARBA" id="ARBA00022723"/>
    </source>
</evidence>
<evidence type="ECO:0000256" key="4">
    <source>
        <dbReference type="ARBA" id="ARBA00023235"/>
    </source>
</evidence>
<feature type="domain" description="Topo IA-type catalytic" evidence="5">
    <location>
        <begin position="1"/>
        <end position="295"/>
    </location>
</feature>
<dbReference type="PROSITE" id="PS52039">
    <property type="entry name" value="TOPO_IA_2"/>
    <property type="match status" value="1"/>
</dbReference>
<dbReference type="GO" id="GO:0003677">
    <property type="term" value="F:DNA binding"/>
    <property type="evidence" value="ECO:0007669"/>
    <property type="project" value="UniProtKB-KW"/>
</dbReference>
<sequence length="484" mass="54105">MKTAQELYEGISVGKSGEHGLITYMRTDSMRISDEARDAAKAFITDKFGEMFYPETPRVYKSKGHAQDAHEAIRPVDVNYIPEDLKANLSPDQYKLYKLIWDRFVASQMASAIIDAVSADIAATTRSGEALIFKASGETVRFKGFLALYEETKDDAPDDSEAEDVKNTRLPAMHEGDTLSLSELTPRQNFTQPPLRYSEATLIKALEEKGIGRPSTYTPTLTTIITRGYIERKGKTLVPTSLGEITTELMVEHFAPIVDYKFTATMEDELDNIADGKENFKKIIDDFYKGFAALLENADKSIAKDDIVLENKPLDIFCENCGAQMILKQSRYGKFAACPNYPKCRYVVTLDKNGDPVKKEQPKPVEGMTCPLCGGQIFLRKGRFGEFYACENYPKCRYTKQLAKDTGIACPKCGGKLVQKRSGKRVFYGCDNYPQCDFSVWDMPTDKKCPLCGAILVKKKGGDKLSCSSKGCKYTEKEQAAEQK</sequence>
<dbReference type="SUPFAM" id="SSF57783">
    <property type="entry name" value="Zinc beta-ribbon"/>
    <property type="match status" value="3"/>
</dbReference>
<reference evidence="6" key="1">
    <citation type="submission" date="2019-08" db="EMBL/GenBank/DDBJ databases">
        <authorList>
            <person name="Kucharzyk K."/>
            <person name="Murdoch R.W."/>
            <person name="Higgins S."/>
            <person name="Loffler F."/>
        </authorList>
    </citation>
    <scope>NUCLEOTIDE SEQUENCE</scope>
</reference>
<dbReference type="InterPro" id="IPR003602">
    <property type="entry name" value="Topo_IA_DNA-bd_dom"/>
</dbReference>
<dbReference type="GO" id="GO:0046872">
    <property type="term" value="F:metal ion binding"/>
    <property type="evidence" value="ECO:0007669"/>
    <property type="project" value="UniProtKB-KW"/>
</dbReference>
<dbReference type="Pfam" id="PF01131">
    <property type="entry name" value="Topoisom_bac"/>
    <property type="match status" value="1"/>
</dbReference>
<dbReference type="AlphaFoldDB" id="A0A645AE78"/>
<dbReference type="Pfam" id="PF01396">
    <property type="entry name" value="Zn_ribbon_Top1"/>
    <property type="match status" value="4"/>
</dbReference>
<evidence type="ECO:0000259" key="5">
    <source>
        <dbReference type="PROSITE" id="PS52039"/>
    </source>
</evidence>
<dbReference type="GO" id="GO:0003917">
    <property type="term" value="F:DNA topoisomerase type I (single strand cut, ATP-independent) activity"/>
    <property type="evidence" value="ECO:0007669"/>
    <property type="project" value="InterPro"/>
</dbReference>
<dbReference type="EMBL" id="VSSQ01013221">
    <property type="protein sequence ID" value="MPM51008.1"/>
    <property type="molecule type" value="Genomic_DNA"/>
</dbReference>
<dbReference type="EC" id="5.6.2.2" evidence="6"/>
<dbReference type="InterPro" id="IPR013498">
    <property type="entry name" value="Topo_IA_Znf"/>
</dbReference>
<dbReference type="GO" id="GO:0006265">
    <property type="term" value="P:DNA topological change"/>
    <property type="evidence" value="ECO:0007669"/>
    <property type="project" value="InterPro"/>
</dbReference>
<accession>A0A645AE78</accession>
<dbReference type="InterPro" id="IPR023405">
    <property type="entry name" value="Topo_IA_core_domain"/>
</dbReference>
<keyword evidence="4 6" id="KW-0413">Isomerase</keyword>
<keyword evidence="3" id="KW-0238">DNA-binding</keyword>
<evidence type="ECO:0000256" key="2">
    <source>
        <dbReference type="ARBA" id="ARBA00023029"/>
    </source>
</evidence>
<dbReference type="Gene3D" id="3.30.65.10">
    <property type="entry name" value="Bacterial Topoisomerase I, domain 1"/>
    <property type="match status" value="3"/>
</dbReference>
<dbReference type="InterPro" id="IPR000380">
    <property type="entry name" value="Topo_IA"/>
</dbReference>
<dbReference type="CDD" id="cd00186">
    <property type="entry name" value="TOP1Ac"/>
    <property type="match status" value="1"/>
</dbReference>
<dbReference type="InterPro" id="IPR013826">
    <property type="entry name" value="Topo_IA_cen_sub3"/>
</dbReference>
<dbReference type="GO" id="GO:0005694">
    <property type="term" value="C:chromosome"/>
    <property type="evidence" value="ECO:0007669"/>
    <property type="project" value="InterPro"/>
</dbReference>
<dbReference type="InterPro" id="IPR023406">
    <property type="entry name" value="Topo_IA_AS"/>
</dbReference>
<name>A0A645AE78_9ZZZZ</name>
<dbReference type="PANTHER" id="PTHR42785:SF1">
    <property type="entry name" value="DNA TOPOISOMERASE"/>
    <property type="match status" value="1"/>
</dbReference>
<protein>
    <submittedName>
        <fullName evidence="6">DNA topoisomerase 1</fullName>
        <ecNumber evidence="6">5.6.2.2</ecNumber>
    </submittedName>
</protein>
<dbReference type="Gene3D" id="1.10.290.10">
    <property type="entry name" value="Topoisomerase I, domain 4"/>
    <property type="match status" value="1"/>
</dbReference>
<keyword evidence="1" id="KW-0479">Metal-binding</keyword>
<proteinExistence type="predicted"/>
<dbReference type="Gene3D" id="1.10.460.10">
    <property type="entry name" value="Topoisomerase I, domain 2"/>
    <property type="match status" value="1"/>
</dbReference>
<dbReference type="PANTHER" id="PTHR42785">
    <property type="entry name" value="DNA TOPOISOMERASE, TYPE IA, CORE"/>
    <property type="match status" value="1"/>
</dbReference>
<keyword evidence="2" id="KW-0799">Topoisomerase</keyword>
<evidence type="ECO:0000313" key="6">
    <source>
        <dbReference type="EMBL" id="MPM51008.1"/>
    </source>
</evidence>
<dbReference type="GO" id="GO:0003918">
    <property type="term" value="F:DNA topoisomerase type II (double strand cut, ATP-hydrolyzing) activity"/>
    <property type="evidence" value="ECO:0007669"/>
    <property type="project" value="UniProtKB-EC"/>
</dbReference>
<evidence type="ECO:0000256" key="3">
    <source>
        <dbReference type="ARBA" id="ARBA00023125"/>
    </source>
</evidence>
<dbReference type="SUPFAM" id="SSF56712">
    <property type="entry name" value="Prokaryotic type I DNA topoisomerase"/>
    <property type="match status" value="1"/>
</dbReference>
<comment type="caution">
    <text evidence="6">The sequence shown here is derived from an EMBL/GenBank/DDBJ whole genome shotgun (WGS) entry which is preliminary data.</text>
</comment>